<proteinExistence type="predicted"/>
<keyword evidence="2" id="KW-1185">Reference proteome</keyword>
<gene>
    <name evidence="1" type="ORF">AVEN_129649_1</name>
</gene>
<evidence type="ECO:0000313" key="2">
    <source>
        <dbReference type="Proteomes" id="UP000499080"/>
    </source>
</evidence>
<comment type="caution">
    <text evidence="1">The sequence shown here is derived from an EMBL/GenBank/DDBJ whole genome shotgun (WGS) entry which is preliminary data.</text>
</comment>
<dbReference type="AlphaFoldDB" id="A0A4Y2QYI3"/>
<dbReference type="EMBL" id="BGPR01015221">
    <property type="protein sequence ID" value="GBN68472.1"/>
    <property type="molecule type" value="Genomic_DNA"/>
</dbReference>
<accession>A0A4Y2QYI3</accession>
<sequence length="136" mass="15441">MLNYNSTGLHRQGKNPMRIGEVRGNVWNFILVRFPFKALDYKIEIRSWGRKRGMGPVSKAGGGAALGDRSDWECRLHGTLKNNPPKWMGFNLEGCKVLPRRFVWDSISLNIQLGHILPSAWENVGVKNNISYCLSQ</sequence>
<reference evidence="1 2" key="1">
    <citation type="journal article" date="2019" name="Sci. Rep.">
        <title>Orb-weaving spider Araneus ventricosus genome elucidates the spidroin gene catalogue.</title>
        <authorList>
            <person name="Kono N."/>
            <person name="Nakamura H."/>
            <person name="Ohtoshi R."/>
            <person name="Moran D.A.P."/>
            <person name="Shinohara A."/>
            <person name="Yoshida Y."/>
            <person name="Fujiwara M."/>
            <person name="Mori M."/>
            <person name="Tomita M."/>
            <person name="Arakawa K."/>
        </authorList>
    </citation>
    <scope>NUCLEOTIDE SEQUENCE [LARGE SCALE GENOMIC DNA]</scope>
</reference>
<dbReference type="Proteomes" id="UP000499080">
    <property type="component" value="Unassembled WGS sequence"/>
</dbReference>
<protein>
    <submittedName>
        <fullName evidence="1">Uncharacterized protein</fullName>
    </submittedName>
</protein>
<organism evidence="1 2">
    <name type="scientific">Araneus ventricosus</name>
    <name type="common">Orbweaver spider</name>
    <name type="synonym">Epeira ventricosa</name>
    <dbReference type="NCBI Taxonomy" id="182803"/>
    <lineage>
        <taxon>Eukaryota</taxon>
        <taxon>Metazoa</taxon>
        <taxon>Ecdysozoa</taxon>
        <taxon>Arthropoda</taxon>
        <taxon>Chelicerata</taxon>
        <taxon>Arachnida</taxon>
        <taxon>Araneae</taxon>
        <taxon>Araneomorphae</taxon>
        <taxon>Entelegynae</taxon>
        <taxon>Araneoidea</taxon>
        <taxon>Araneidae</taxon>
        <taxon>Araneus</taxon>
    </lineage>
</organism>
<evidence type="ECO:0000313" key="1">
    <source>
        <dbReference type="EMBL" id="GBN68472.1"/>
    </source>
</evidence>
<name>A0A4Y2QYI3_ARAVE</name>